<keyword evidence="5" id="KW-1185">Reference proteome</keyword>
<dbReference type="GO" id="GO:0016757">
    <property type="term" value="F:glycosyltransferase activity"/>
    <property type="evidence" value="ECO:0007669"/>
    <property type="project" value="InterPro"/>
</dbReference>
<dbReference type="OrthoDB" id="9811239at2"/>
<protein>
    <submittedName>
        <fullName evidence="4">Glycosyltransferase family 1 protein</fullName>
    </submittedName>
</protein>
<sequence>MKTKVLFDHQIFTVQNYGGVSRYFCELMRHAGPGLQCELPVVLSNNLYLRNRQYTNHRTFFPNTNLPGGWRIMRACNDWAARKALRRGAFDVFHPTLFDDDYFLERMPAGKPFVITIHDMIPYLYPAYYPGRELSHLKRVAERASRIITVSENTRADALRLLRLPPERVVVIPHGTTTTEATGPAPRVPGRYVLYTGTRGMYKNFGCFAEAASLLRRQYPELYFVCAGGGPFSPAEQEQLRALQLTDRMVQLGPLTDAELAYLYRGAAAFVFPSHYEGFGLPILEAFAHGCPVVLSEASCFPEVAQEAALYFRPEAPQQLAEQLAHVLSDKALKQRLSAAGRLRSQDFTWERTADLTRQLYKDAVTEPLVLELT</sequence>
<proteinExistence type="predicted"/>
<evidence type="ECO:0000259" key="2">
    <source>
        <dbReference type="Pfam" id="PF00534"/>
    </source>
</evidence>
<dbReference type="InterPro" id="IPR028098">
    <property type="entry name" value="Glyco_trans_4-like_N"/>
</dbReference>
<organism evidence="4 5">
    <name type="scientific">Hymenobacter oligotrophus</name>
    <dbReference type="NCBI Taxonomy" id="2319843"/>
    <lineage>
        <taxon>Bacteria</taxon>
        <taxon>Pseudomonadati</taxon>
        <taxon>Bacteroidota</taxon>
        <taxon>Cytophagia</taxon>
        <taxon>Cytophagales</taxon>
        <taxon>Hymenobacteraceae</taxon>
        <taxon>Hymenobacter</taxon>
    </lineage>
</organism>
<evidence type="ECO:0000256" key="1">
    <source>
        <dbReference type="ARBA" id="ARBA00022679"/>
    </source>
</evidence>
<keyword evidence="1 4" id="KW-0808">Transferase</keyword>
<dbReference type="SUPFAM" id="SSF53756">
    <property type="entry name" value="UDP-Glycosyltransferase/glycogen phosphorylase"/>
    <property type="match status" value="1"/>
</dbReference>
<dbReference type="KEGG" id="hyh:D3Y59_07280"/>
<dbReference type="Gene3D" id="3.40.50.2000">
    <property type="entry name" value="Glycogen Phosphorylase B"/>
    <property type="match status" value="2"/>
</dbReference>
<feature type="domain" description="Glycosyl transferase family 1" evidence="2">
    <location>
        <begin position="191"/>
        <end position="343"/>
    </location>
</feature>
<evidence type="ECO:0000313" key="5">
    <source>
        <dbReference type="Proteomes" id="UP000262802"/>
    </source>
</evidence>
<evidence type="ECO:0000259" key="3">
    <source>
        <dbReference type="Pfam" id="PF13439"/>
    </source>
</evidence>
<name>A0A3B7QZ37_9BACT</name>
<dbReference type="GO" id="GO:0009103">
    <property type="term" value="P:lipopolysaccharide biosynthetic process"/>
    <property type="evidence" value="ECO:0007669"/>
    <property type="project" value="TreeGrafter"/>
</dbReference>
<reference evidence="4 5" key="1">
    <citation type="submission" date="2018-09" db="EMBL/GenBank/DDBJ databases">
        <title>Hymenobacter medium sp. nov., isolated from R2A medium.</title>
        <authorList>
            <person name="Yingchao G."/>
        </authorList>
    </citation>
    <scope>NUCLEOTIDE SEQUENCE [LARGE SCALE GENOMIC DNA]</scope>
    <source>
        <strain evidence="5">sh-6</strain>
    </source>
</reference>
<dbReference type="AlphaFoldDB" id="A0A3B7QZ37"/>
<dbReference type="InterPro" id="IPR001296">
    <property type="entry name" value="Glyco_trans_1"/>
</dbReference>
<dbReference type="PANTHER" id="PTHR46401:SF2">
    <property type="entry name" value="GLYCOSYLTRANSFERASE WBBK-RELATED"/>
    <property type="match status" value="1"/>
</dbReference>
<dbReference type="Pfam" id="PF00534">
    <property type="entry name" value="Glycos_transf_1"/>
    <property type="match status" value="1"/>
</dbReference>
<gene>
    <name evidence="4" type="ORF">D3Y59_07280</name>
</gene>
<accession>A0A3B7QZ37</accession>
<dbReference type="Pfam" id="PF13439">
    <property type="entry name" value="Glyco_transf_4"/>
    <property type="match status" value="1"/>
</dbReference>
<evidence type="ECO:0000313" key="4">
    <source>
        <dbReference type="EMBL" id="AYA36875.1"/>
    </source>
</evidence>
<dbReference type="EMBL" id="CP032317">
    <property type="protein sequence ID" value="AYA36875.1"/>
    <property type="molecule type" value="Genomic_DNA"/>
</dbReference>
<feature type="domain" description="Glycosyltransferase subfamily 4-like N-terminal" evidence="3">
    <location>
        <begin position="17"/>
        <end position="178"/>
    </location>
</feature>
<dbReference type="CDD" id="cd03809">
    <property type="entry name" value="GT4_MtfB-like"/>
    <property type="match status" value="1"/>
</dbReference>
<dbReference type="Proteomes" id="UP000262802">
    <property type="component" value="Chromosome"/>
</dbReference>
<dbReference type="PANTHER" id="PTHR46401">
    <property type="entry name" value="GLYCOSYLTRANSFERASE WBBK-RELATED"/>
    <property type="match status" value="1"/>
</dbReference>
<dbReference type="RefSeq" id="WP_119444453.1">
    <property type="nucleotide sequence ID" value="NZ_CP032317.1"/>
</dbReference>